<accession>A0A381VAQ6</accession>
<organism evidence="5">
    <name type="scientific">marine metagenome</name>
    <dbReference type="NCBI Taxonomy" id="408172"/>
    <lineage>
        <taxon>unclassified sequences</taxon>
        <taxon>metagenomes</taxon>
        <taxon>ecological metagenomes</taxon>
    </lineage>
</organism>
<evidence type="ECO:0000256" key="1">
    <source>
        <dbReference type="ARBA" id="ARBA00022670"/>
    </source>
</evidence>
<evidence type="ECO:0000256" key="2">
    <source>
        <dbReference type="ARBA" id="ARBA00022723"/>
    </source>
</evidence>
<dbReference type="GO" id="GO:0046872">
    <property type="term" value="F:metal ion binding"/>
    <property type="evidence" value="ECO:0007669"/>
    <property type="project" value="UniProtKB-KW"/>
</dbReference>
<feature type="domain" description="Peptidase M20 dimerisation" evidence="4">
    <location>
        <begin position="193"/>
        <end position="352"/>
    </location>
</feature>
<dbReference type="Gene3D" id="3.30.70.360">
    <property type="match status" value="1"/>
</dbReference>
<dbReference type="NCBIfam" id="NF006579">
    <property type="entry name" value="PRK09104.1"/>
    <property type="match status" value="1"/>
</dbReference>
<dbReference type="NCBIfam" id="NF005914">
    <property type="entry name" value="PRK07907.1"/>
    <property type="match status" value="1"/>
</dbReference>
<dbReference type="GO" id="GO:0008233">
    <property type="term" value="F:peptidase activity"/>
    <property type="evidence" value="ECO:0007669"/>
    <property type="project" value="UniProtKB-KW"/>
</dbReference>
<proteinExistence type="predicted"/>
<dbReference type="PANTHER" id="PTHR43270:SF12">
    <property type="entry name" value="SUCCINYL-DIAMINOPIMELATE DESUCCINYLASE"/>
    <property type="match status" value="1"/>
</dbReference>
<protein>
    <recommendedName>
        <fullName evidence="4">Peptidase M20 dimerisation domain-containing protein</fullName>
    </recommendedName>
</protein>
<dbReference type="PANTHER" id="PTHR43270">
    <property type="entry name" value="BETA-ALA-HIS DIPEPTIDASE"/>
    <property type="match status" value="1"/>
</dbReference>
<dbReference type="Pfam" id="PF07687">
    <property type="entry name" value="M20_dimer"/>
    <property type="match status" value="1"/>
</dbReference>
<keyword evidence="3" id="KW-0378">Hydrolase</keyword>
<dbReference type="GO" id="GO:0006508">
    <property type="term" value="P:proteolysis"/>
    <property type="evidence" value="ECO:0007669"/>
    <property type="project" value="UniProtKB-KW"/>
</dbReference>
<dbReference type="Pfam" id="PF01546">
    <property type="entry name" value="Peptidase_M20"/>
    <property type="match status" value="1"/>
</dbReference>
<gene>
    <name evidence="5" type="ORF">METZ01_LOCUS90310</name>
</gene>
<sequence>MNTIIDFIHTNRDRYIDELKAYLAIPSISALPEHAADVRRCAEWTAEEMQRVGLDHVQLYETPGNPIVCGEWLKAESAPTILYYGHYDVQPVDPLELWESPPFEATVRSGEIYARGAADDKGQVFMHLKAIEAHLRQTSRLPVNMKIILEGEEEVGSENLDAFIHDRRDELSADVVVISDSPMFDRGIPSICYGLRGLTYFQIDLRGTASDLHSGSFGGAVANPAFVLSQVLAQMKDRGGRVKVPGFYDAVRPLREEERTEFKKLPFNEKHYRKEIGAPKLFGERDYTTLERVWARPTFEVNGLQSGFTGDGAKTVIPATATAKVSMRLVPDQEPDTIAKQFEDYLRKVTPKTVALTVTRMHGGRPWMTEFDNPYVQAAARAVERGFGQQPVFNREGGSIPVVATFQEVLDLPSVLFGIGLPDENAHAPNERLDLGNFQNGIIASACLYDEIGRLTGHAATVESGGG</sequence>
<dbReference type="Gene3D" id="3.40.630.10">
    <property type="entry name" value="Zn peptidases"/>
    <property type="match status" value="1"/>
</dbReference>
<evidence type="ECO:0000256" key="3">
    <source>
        <dbReference type="ARBA" id="ARBA00022801"/>
    </source>
</evidence>
<dbReference type="InterPro" id="IPR011650">
    <property type="entry name" value="Peptidase_M20_dimer"/>
</dbReference>
<evidence type="ECO:0000313" key="5">
    <source>
        <dbReference type="EMBL" id="SVA37456.1"/>
    </source>
</evidence>
<keyword evidence="1" id="KW-0645">Protease</keyword>
<dbReference type="NCBIfam" id="NF006053">
    <property type="entry name" value="PRK08201.1"/>
    <property type="match status" value="1"/>
</dbReference>
<reference evidence="5" key="1">
    <citation type="submission" date="2018-05" db="EMBL/GenBank/DDBJ databases">
        <authorList>
            <person name="Lanie J.A."/>
            <person name="Ng W.-L."/>
            <person name="Kazmierczak K.M."/>
            <person name="Andrzejewski T.M."/>
            <person name="Davidsen T.M."/>
            <person name="Wayne K.J."/>
            <person name="Tettelin H."/>
            <person name="Glass J.I."/>
            <person name="Rusch D."/>
            <person name="Podicherti R."/>
            <person name="Tsui H.-C.T."/>
            <person name="Winkler M.E."/>
        </authorList>
    </citation>
    <scope>NUCLEOTIDE SEQUENCE</scope>
</reference>
<dbReference type="InterPro" id="IPR002933">
    <property type="entry name" value="Peptidase_M20"/>
</dbReference>
<dbReference type="InterPro" id="IPR051458">
    <property type="entry name" value="Cyt/Met_Dipeptidase"/>
</dbReference>
<dbReference type="SUPFAM" id="SSF53187">
    <property type="entry name" value="Zn-dependent exopeptidases"/>
    <property type="match status" value="1"/>
</dbReference>
<name>A0A381VAQ6_9ZZZZ</name>
<dbReference type="AlphaFoldDB" id="A0A381VAQ6"/>
<dbReference type="EMBL" id="UINC01008315">
    <property type="protein sequence ID" value="SVA37456.1"/>
    <property type="molecule type" value="Genomic_DNA"/>
</dbReference>
<evidence type="ECO:0000259" key="4">
    <source>
        <dbReference type="Pfam" id="PF07687"/>
    </source>
</evidence>
<keyword evidence="2" id="KW-0479">Metal-binding</keyword>